<organism evidence="7 8">
    <name type="scientific">Fretibacterium fastidiosum</name>
    <dbReference type="NCBI Taxonomy" id="651822"/>
    <lineage>
        <taxon>Bacteria</taxon>
        <taxon>Thermotogati</taxon>
        <taxon>Synergistota</taxon>
        <taxon>Synergistia</taxon>
        <taxon>Synergistales</taxon>
        <taxon>Aminobacteriaceae</taxon>
        <taxon>Fretibacterium</taxon>
    </lineage>
</organism>
<evidence type="ECO:0000256" key="4">
    <source>
        <dbReference type="ARBA" id="ARBA00032089"/>
    </source>
</evidence>
<evidence type="ECO:0000256" key="5">
    <source>
        <dbReference type="SAM" id="Coils"/>
    </source>
</evidence>
<name>A0AB94IXK8_9BACT</name>
<dbReference type="RefSeq" id="WP_015556625.1">
    <property type="nucleotide sequence ID" value="NC_021038.1"/>
</dbReference>
<keyword evidence="5" id="KW-0175">Coiled coil</keyword>
<dbReference type="GO" id="GO:0005886">
    <property type="term" value="C:plasma membrane"/>
    <property type="evidence" value="ECO:0007669"/>
    <property type="project" value="TreeGrafter"/>
</dbReference>
<dbReference type="PANTHER" id="PTHR34138:SF1">
    <property type="entry name" value="CELL SHAPE-DETERMINING PROTEIN MREC"/>
    <property type="match status" value="1"/>
</dbReference>
<dbReference type="Gene3D" id="2.40.10.350">
    <property type="entry name" value="Rod shape-determining protein MreC, domain 2"/>
    <property type="match status" value="1"/>
</dbReference>
<evidence type="ECO:0000256" key="3">
    <source>
        <dbReference type="ARBA" id="ARBA00022960"/>
    </source>
</evidence>
<feature type="coiled-coil region" evidence="5">
    <location>
        <begin position="68"/>
        <end position="95"/>
    </location>
</feature>
<sequence>MLDRRQVRERAHGLTALILGLFLLGVGASLGISKTAADLLSGMLSIPEYPAVLLRETIRDWLSWGRSRSAIQAEIEALRGENAELRVLNATLANERIRVELSALEARKDVARITLRAPMSWWNEIRIDKGEGDGVIVGLPVFHNGYLAGRISSVSLLSSWVELLTSPSLMIPVVVEETRELGVVMGNGSGSVFLNYIPAGRGSMKGMKVSTALIGEQLPPGLPIGVIAEELETTPDGYATYRIAPGADFSKLYSVSLLVGPEGASR</sequence>
<dbReference type="EMBL" id="FP929056">
    <property type="protein sequence ID" value="CBL28478.1"/>
    <property type="molecule type" value="Genomic_DNA"/>
</dbReference>
<keyword evidence="3" id="KW-0133">Cell shape</keyword>
<reference evidence="8" key="1">
    <citation type="submission" date="2010-03" db="EMBL/GenBank/DDBJ databases">
        <title>The genome sequence of Synergistetes sp. SGP1.</title>
        <authorList>
            <consortium name="metaHIT consortium -- http://www.metahit.eu/"/>
            <person name="Pajon A."/>
            <person name="Turner K."/>
            <person name="Parkhill J."/>
            <person name="Wade W."/>
            <person name="Vartoukian S."/>
        </authorList>
    </citation>
    <scope>NUCLEOTIDE SEQUENCE [LARGE SCALE GENOMIC DNA]</scope>
    <source>
        <strain evidence="8">SGP1</strain>
    </source>
</reference>
<dbReference type="KEGG" id="sbr:SY1_14090"/>
<evidence type="ECO:0000256" key="1">
    <source>
        <dbReference type="ARBA" id="ARBA00009369"/>
    </source>
</evidence>
<evidence type="ECO:0000313" key="7">
    <source>
        <dbReference type="EMBL" id="CBL28478.1"/>
    </source>
</evidence>
<gene>
    <name evidence="7" type="ORF">SY1_14090</name>
</gene>
<dbReference type="AlphaFoldDB" id="A0AB94IXK8"/>
<dbReference type="InterPro" id="IPR007221">
    <property type="entry name" value="MreC"/>
</dbReference>
<dbReference type="InterPro" id="IPR042175">
    <property type="entry name" value="Cell/Rod_MreC_2"/>
</dbReference>
<dbReference type="InterPro" id="IPR055342">
    <property type="entry name" value="MreC_beta-barrel_core"/>
</dbReference>
<protein>
    <recommendedName>
        <fullName evidence="2">Cell shape-determining protein MreC</fullName>
    </recommendedName>
    <alternativeName>
        <fullName evidence="4">Cell shape protein MreC</fullName>
    </alternativeName>
</protein>
<dbReference type="Pfam" id="PF04085">
    <property type="entry name" value="MreC"/>
    <property type="match status" value="1"/>
</dbReference>
<evidence type="ECO:0000313" key="8">
    <source>
        <dbReference type="Proteomes" id="UP000008957"/>
    </source>
</evidence>
<dbReference type="Gene3D" id="2.40.10.340">
    <property type="entry name" value="Rod shape-determining protein MreC, domain 1"/>
    <property type="match status" value="1"/>
</dbReference>
<keyword evidence="8" id="KW-1185">Reference proteome</keyword>
<dbReference type="Proteomes" id="UP000008957">
    <property type="component" value="Chromosome"/>
</dbReference>
<dbReference type="PANTHER" id="PTHR34138">
    <property type="entry name" value="CELL SHAPE-DETERMINING PROTEIN MREC"/>
    <property type="match status" value="1"/>
</dbReference>
<comment type="similarity">
    <text evidence="1">Belongs to the MreC family.</text>
</comment>
<evidence type="ECO:0000256" key="2">
    <source>
        <dbReference type="ARBA" id="ARBA00013855"/>
    </source>
</evidence>
<accession>A0AB94IXK8</accession>
<feature type="domain" description="Rod shape-determining protein MreC beta-barrel core" evidence="6">
    <location>
        <begin position="115"/>
        <end position="258"/>
    </location>
</feature>
<proteinExistence type="inferred from homology"/>
<dbReference type="GO" id="GO:0008360">
    <property type="term" value="P:regulation of cell shape"/>
    <property type="evidence" value="ECO:0007669"/>
    <property type="project" value="UniProtKB-KW"/>
</dbReference>
<evidence type="ECO:0000259" key="6">
    <source>
        <dbReference type="Pfam" id="PF04085"/>
    </source>
</evidence>
<reference evidence="7 8" key="2">
    <citation type="submission" date="2010-03" db="EMBL/GenBank/DDBJ databases">
        <authorList>
            <person name="Pajon A."/>
        </authorList>
    </citation>
    <scope>NUCLEOTIDE SEQUENCE [LARGE SCALE GENOMIC DNA]</scope>
    <source>
        <strain evidence="7 8">SGP1</strain>
    </source>
</reference>
<dbReference type="InterPro" id="IPR042177">
    <property type="entry name" value="Cell/Rod_1"/>
</dbReference>